<accession>A0A7U7G6X2</accession>
<dbReference type="Proteomes" id="UP000027590">
    <property type="component" value="Unassembled WGS sequence"/>
</dbReference>
<name>A0A7U7G6X2_9PROT</name>
<reference evidence="1 2" key="1">
    <citation type="journal article" date="2014" name="Genome Biol. Evol.">
        <title>Acetic acid bacteria genomes reveal functional traits for adaptation to life in insect guts.</title>
        <authorList>
            <person name="Chouaia B."/>
            <person name="Gaiarsa S."/>
            <person name="Crotti E."/>
            <person name="Comandatore F."/>
            <person name="Degli Esposti M."/>
            <person name="Ricci I."/>
            <person name="Alma A."/>
            <person name="Favia G."/>
            <person name="Bandi C."/>
            <person name="Daffonchio D."/>
        </authorList>
    </citation>
    <scope>NUCLEOTIDE SEQUENCE [LARGE SCALE GENOMIC DNA]</scope>
    <source>
        <strain evidence="2">AM169</strain>
    </source>
</reference>
<gene>
    <name evidence="1" type="ORF">SACS_1532</name>
</gene>
<dbReference type="EMBL" id="CBLY010000006">
    <property type="protein sequence ID" value="CDG34270.1"/>
    <property type="molecule type" value="Genomic_DNA"/>
</dbReference>
<comment type="caution">
    <text evidence="1">The sequence shown here is derived from an EMBL/GenBank/DDBJ whole genome shotgun (WGS) entry which is preliminary data.</text>
</comment>
<evidence type="ECO:0000313" key="1">
    <source>
        <dbReference type="EMBL" id="CDG34270.1"/>
    </source>
</evidence>
<sequence length="44" mass="4972">MTAYRAEGRRAACGEHEAQALSKYFSEIVTFSGLHSLDYMADMR</sequence>
<organism evidence="1 2">
    <name type="scientific">Parasaccharibacter apium</name>
    <dbReference type="NCBI Taxonomy" id="1510841"/>
    <lineage>
        <taxon>Bacteria</taxon>
        <taxon>Pseudomonadati</taxon>
        <taxon>Pseudomonadota</taxon>
        <taxon>Alphaproteobacteria</taxon>
        <taxon>Acetobacterales</taxon>
        <taxon>Acetobacteraceae</taxon>
        <taxon>Parasaccharibacter</taxon>
    </lineage>
</organism>
<reference evidence="1 2" key="2">
    <citation type="journal article" date="2014" name="PLoS ONE">
        <title>Evolution of mitochondria reconstructed from the energy metabolism of living bacteria.</title>
        <authorList>
            <person name="Degli Esposti M."/>
            <person name="Chouaia B."/>
            <person name="Comandatore F."/>
            <person name="Crotti E."/>
            <person name="Sassera D."/>
            <person name="Lievens P.M."/>
            <person name="Daffonchio D."/>
            <person name="Bandi C."/>
        </authorList>
    </citation>
    <scope>NUCLEOTIDE SEQUENCE [LARGE SCALE GENOMIC DNA]</scope>
    <source>
        <strain evidence="2">AM169</strain>
    </source>
</reference>
<evidence type="ECO:0000313" key="2">
    <source>
        <dbReference type="Proteomes" id="UP000027590"/>
    </source>
</evidence>
<protein>
    <submittedName>
        <fullName evidence="1">Uncharacterized protein</fullName>
    </submittedName>
</protein>
<proteinExistence type="predicted"/>
<dbReference type="AlphaFoldDB" id="A0A7U7G6X2"/>